<dbReference type="Pfam" id="PF01425">
    <property type="entry name" value="Amidase"/>
    <property type="match status" value="1"/>
</dbReference>
<gene>
    <name evidence="3" type="primary">gatA_3</name>
    <name evidence="3" type="ORF">LMG24238_05924</name>
</gene>
<protein>
    <submittedName>
        <fullName evidence="3">Glutamyl-tRNA(Gln) amidotransferase subunit A</fullName>
        <ecNumber evidence="3">6.3.5.7</ecNumber>
    </submittedName>
</protein>
<evidence type="ECO:0000313" key="3">
    <source>
        <dbReference type="EMBL" id="CAB3733198.1"/>
    </source>
</evidence>
<dbReference type="InterPro" id="IPR020556">
    <property type="entry name" value="Amidase_CS"/>
</dbReference>
<feature type="domain" description="Amidase" evidence="2">
    <location>
        <begin position="23"/>
        <end position="442"/>
    </location>
</feature>
<evidence type="ECO:0000313" key="4">
    <source>
        <dbReference type="Proteomes" id="UP000494255"/>
    </source>
</evidence>
<proteinExistence type="inferred from homology"/>
<dbReference type="EMBL" id="CADIKC010000010">
    <property type="protein sequence ID" value="CAB3733198.1"/>
    <property type="molecule type" value="Genomic_DNA"/>
</dbReference>
<dbReference type="Proteomes" id="UP000494255">
    <property type="component" value="Unassembled WGS sequence"/>
</dbReference>
<dbReference type="InterPro" id="IPR023631">
    <property type="entry name" value="Amidase_dom"/>
</dbReference>
<keyword evidence="3" id="KW-0436">Ligase</keyword>
<organism evidence="3 4">
    <name type="scientific">Paraburkholderia sediminicola</name>
    <dbReference type="NCBI Taxonomy" id="458836"/>
    <lineage>
        <taxon>Bacteria</taxon>
        <taxon>Pseudomonadati</taxon>
        <taxon>Pseudomonadota</taxon>
        <taxon>Betaproteobacteria</taxon>
        <taxon>Burkholderiales</taxon>
        <taxon>Burkholderiaceae</taxon>
        <taxon>Paraburkholderia</taxon>
    </lineage>
</organism>
<dbReference type="GeneID" id="97044507"/>
<dbReference type="InterPro" id="IPR036928">
    <property type="entry name" value="AS_sf"/>
</dbReference>
<reference evidence="3 4" key="1">
    <citation type="submission" date="2020-04" db="EMBL/GenBank/DDBJ databases">
        <authorList>
            <person name="De Canck E."/>
        </authorList>
    </citation>
    <scope>NUCLEOTIDE SEQUENCE [LARGE SCALE GENOMIC DNA]</scope>
    <source>
        <strain evidence="3 4">LMG 24238</strain>
    </source>
</reference>
<dbReference type="AlphaFoldDB" id="A0A6J5CEI2"/>
<dbReference type="GO" id="GO:0050567">
    <property type="term" value="F:glutaminyl-tRNA synthase (glutamine-hydrolyzing) activity"/>
    <property type="evidence" value="ECO:0007669"/>
    <property type="project" value="UniProtKB-EC"/>
</dbReference>
<dbReference type="PANTHER" id="PTHR11895:SF7">
    <property type="entry name" value="GLUTAMYL-TRNA(GLN) AMIDOTRANSFERASE SUBUNIT A, MITOCHONDRIAL"/>
    <property type="match status" value="1"/>
</dbReference>
<dbReference type="Gene3D" id="3.90.1300.10">
    <property type="entry name" value="Amidase signature (AS) domain"/>
    <property type="match status" value="1"/>
</dbReference>
<comment type="similarity">
    <text evidence="1">Belongs to the amidase family.</text>
</comment>
<name>A0A6J5CEI2_9BURK</name>
<dbReference type="PROSITE" id="PS00571">
    <property type="entry name" value="AMIDASES"/>
    <property type="match status" value="1"/>
</dbReference>
<dbReference type="RefSeq" id="WP_175053608.1">
    <property type="nucleotide sequence ID" value="NZ_CADIKC010000010.1"/>
</dbReference>
<evidence type="ECO:0000256" key="1">
    <source>
        <dbReference type="ARBA" id="ARBA00009199"/>
    </source>
</evidence>
<sequence length="458" mass="49207">MLHEQSFESLRALYRRGEISPVDVIKSSLEHADAVNGKLNAFALIDAERAIAAARASEKRWRESAPLSDIDGMPIALKDGALREGWPSRKGSVVTSAEPATENAEVTARLVAAGAILIGKTRMPEFAWKGVTDSPGYGITRNPLNPELTPGGSSGGCSAAVAAGVVRVSIGSDAAGSIRIPAAFTGTFGLKPTFGRVPITPPASSYFSVAHYGPIAAGVDDLAAVMDVISGPSPRDWTSIGLAPVDFRSRVSPTELRVGLLNPLQWEGSVDVIKHAMDQTYGLLWSSGFNMRTVDFDVHHASRTGAFLYRLGCFTAVNSVPAEQREHLDPGLLQFVEPVRNATFADVQRAALQRDTLSGRFCALFDEIDVLMLPTTPILPFEAGRNVPSDAADDDWLSWNPYTPAFNLTQAPAMTVPFWPEGSALPVGIQLVAAKCREDVLLRLASWLEQHLPKRQVA</sequence>
<dbReference type="InterPro" id="IPR000120">
    <property type="entry name" value="Amidase"/>
</dbReference>
<accession>A0A6J5CEI2</accession>
<dbReference type="EC" id="6.3.5.7" evidence="3"/>
<evidence type="ECO:0000259" key="2">
    <source>
        <dbReference type="Pfam" id="PF01425"/>
    </source>
</evidence>
<keyword evidence="3" id="KW-0808">Transferase</keyword>
<dbReference type="GO" id="GO:0016740">
    <property type="term" value="F:transferase activity"/>
    <property type="evidence" value="ECO:0007669"/>
    <property type="project" value="UniProtKB-KW"/>
</dbReference>
<dbReference type="PANTHER" id="PTHR11895">
    <property type="entry name" value="TRANSAMIDASE"/>
    <property type="match status" value="1"/>
</dbReference>
<keyword evidence="4" id="KW-1185">Reference proteome</keyword>
<dbReference type="SUPFAM" id="SSF75304">
    <property type="entry name" value="Amidase signature (AS) enzymes"/>
    <property type="match status" value="1"/>
</dbReference>